<protein>
    <submittedName>
        <fullName evidence="1">Replicative helicase loader/inhibitor</fullName>
    </submittedName>
</protein>
<keyword evidence="2" id="KW-1185">Reference proteome</keyword>
<dbReference type="GO" id="GO:0004386">
    <property type="term" value="F:helicase activity"/>
    <property type="evidence" value="ECO:0007669"/>
    <property type="project" value="UniProtKB-KW"/>
</dbReference>
<gene>
    <name evidence="1" type="ORF">P0Y55_11885</name>
</gene>
<reference evidence="1" key="1">
    <citation type="submission" date="2023-03" db="EMBL/GenBank/DDBJ databases">
        <title>Andean soil-derived lignocellulolytic bacterial consortium as a source of novel taxa and putative plastic-active enzymes.</title>
        <authorList>
            <person name="Diaz-Garcia L."/>
            <person name="Chuvochina M."/>
            <person name="Feuerriegel G."/>
            <person name="Bunk B."/>
            <person name="Sproer C."/>
            <person name="Streit W.R."/>
            <person name="Rodriguez L.M."/>
            <person name="Overmann J."/>
            <person name="Jimenez D.J."/>
        </authorList>
    </citation>
    <scope>NUCLEOTIDE SEQUENCE</scope>
    <source>
        <strain evidence="1">MAG 2441</strain>
    </source>
</reference>
<dbReference type="EMBL" id="CP119317">
    <property type="protein sequence ID" value="WEK53287.1"/>
    <property type="molecule type" value="Genomic_DNA"/>
</dbReference>
<dbReference type="AlphaFoldDB" id="A0AA95JBV6"/>
<evidence type="ECO:0000313" key="2">
    <source>
        <dbReference type="Proteomes" id="UP001178662"/>
    </source>
</evidence>
<keyword evidence="1" id="KW-0547">Nucleotide-binding</keyword>
<organism evidence="1 2">
    <name type="scientific">Candidatus Cohnella colombiensis</name>
    <dbReference type="NCBI Taxonomy" id="3121368"/>
    <lineage>
        <taxon>Bacteria</taxon>
        <taxon>Bacillati</taxon>
        <taxon>Bacillota</taxon>
        <taxon>Bacilli</taxon>
        <taxon>Bacillales</taxon>
        <taxon>Paenibacillaceae</taxon>
        <taxon>Cohnella</taxon>
    </lineage>
</organism>
<dbReference type="Proteomes" id="UP001178662">
    <property type="component" value="Chromosome"/>
</dbReference>
<proteinExistence type="predicted"/>
<sequence>MKDTEAIKIMALITTAYPNRPWTDEQTELWIEMLAPVPFERAKANIRNHIMTNQFPPTIAEVARVEYEERIDPEIYQRNKQIAHQQWVAAGGEPEAFVYDPTGSNNARLTS</sequence>
<evidence type="ECO:0000313" key="1">
    <source>
        <dbReference type="EMBL" id="WEK53287.1"/>
    </source>
</evidence>
<name>A0AA95JBV6_9BACL</name>
<keyword evidence="1" id="KW-0347">Helicase</keyword>
<accession>A0AA95JBV6</accession>
<keyword evidence="1" id="KW-0067">ATP-binding</keyword>
<keyword evidence="1" id="KW-0378">Hydrolase</keyword>
<dbReference type="Gene3D" id="1.10.8.200">
    <property type="entry name" value="Replisome organizer (g39p helicase loader/inhibitor protein)"/>
    <property type="match status" value="1"/>
</dbReference>